<reference evidence="2 3" key="1">
    <citation type="submission" date="2024-07" db="EMBL/GenBank/DDBJ databases">
        <title>Chromosome-level genome assembly of the water stick insect Ranatra chinensis (Heteroptera: Nepidae).</title>
        <authorList>
            <person name="Liu X."/>
        </authorList>
    </citation>
    <scope>NUCLEOTIDE SEQUENCE [LARGE SCALE GENOMIC DNA]</scope>
    <source>
        <strain evidence="2">Cailab_2021Rc</strain>
        <tissue evidence="2">Muscle</tissue>
    </source>
</reference>
<dbReference type="AlphaFoldDB" id="A0ABD0Y6J2"/>
<feature type="region of interest" description="Disordered" evidence="1">
    <location>
        <begin position="56"/>
        <end position="77"/>
    </location>
</feature>
<evidence type="ECO:0000313" key="3">
    <source>
        <dbReference type="Proteomes" id="UP001558652"/>
    </source>
</evidence>
<proteinExistence type="predicted"/>
<dbReference type="EMBL" id="JBFDAA010000022">
    <property type="protein sequence ID" value="KAL1110388.1"/>
    <property type="molecule type" value="Genomic_DNA"/>
</dbReference>
<name>A0ABD0Y6J2_9HEMI</name>
<evidence type="ECO:0000256" key="1">
    <source>
        <dbReference type="SAM" id="MobiDB-lite"/>
    </source>
</evidence>
<dbReference type="Proteomes" id="UP001558652">
    <property type="component" value="Unassembled WGS sequence"/>
</dbReference>
<sequence length="121" mass="13748">MASKCRNMFYENKKQETTEIVDRVVTKGGSHVGSIFRSPLQDVAQALLWERRQQIRQESSNMGSETSEPPFVTTRSIPEDSALLTPAAEAYVFYYWQICPEDEASKCRHTAIPPQYPTEGC</sequence>
<organism evidence="2 3">
    <name type="scientific">Ranatra chinensis</name>
    <dbReference type="NCBI Taxonomy" id="642074"/>
    <lineage>
        <taxon>Eukaryota</taxon>
        <taxon>Metazoa</taxon>
        <taxon>Ecdysozoa</taxon>
        <taxon>Arthropoda</taxon>
        <taxon>Hexapoda</taxon>
        <taxon>Insecta</taxon>
        <taxon>Pterygota</taxon>
        <taxon>Neoptera</taxon>
        <taxon>Paraneoptera</taxon>
        <taxon>Hemiptera</taxon>
        <taxon>Heteroptera</taxon>
        <taxon>Panheteroptera</taxon>
        <taxon>Nepomorpha</taxon>
        <taxon>Nepidae</taxon>
        <taxon>Ranatrinae</taxon>
        <taxon>Ranatra</taxon>
    </lineage>
</organism>
<keyword evidence="3" id="KW-1185">Reference proteome</keyword>
<evidence type="ECO:0000313" key="2">
    <source>
        <dbReference type="EMBL" id="KAL1110388.1"/>
    </source>
</evidence>
<gene>
    <name evidence="2" type="ORF">AAG570_007919</name>
</gene>
<feature type="compositionally biased region" description="Polar residues" evidence="1">
    <location>
        <begin position="56"/>
        <end position="67"/>
    </location>
</feature>
<accession>A0ABD0Y6J2</accession>
<protein>
    <submittedName>
        <fullName evidence="2">Uncharacterized protein</fullName>
    </submittedName>
</protein>
<comment type="caution">
    <text evidence="2">The sequence shown here is derived from an EMBL/GenBank/DDBJ whole genome shotgun (WGS) entry which is preliminary data.</text>
</comment>